<dbReference type="Proteomes" id="UP000334019">
    <property type="component" value="Chromosome"/>
</dbReference>
<dbReference type="RefSeq" id="WP_153760544.1">
    <property type="nucleotide sequence ID" value="NZ_CP045851.1"/>
</dbReference>
<proteinExistence type="predicted"/>
<dbReference type="InterPro" id="IPR016181">
    <property type="entry name" value="Acyl_CoA_acyltransferase"/>
</dbReference>
<feature type="domain" description="N-acetyltransferase" evidence="1">
    <location>
        <begin position="6"/>
        <end position="92"/>
    </location>
</feature>
<dbReference type="InterPro" id="IPR031165">
    <property type="entry name" value="GNAT_YJDJ"/>
</dbReference>
<dbReference type="SUPFAM" id="SSF55729">
    <property type="entry name" value="Acyl-CoA N-acyltransferases (Nat)"/>
    <property type="match status" value="1"/>
</dbReference>
<evidence type="ECO:0000313" key="2">
    <source>
        <dbReference type="EMBL" id="QGG96440.1"/>
    </source>
</evidence>
<gene>
    <name evidence="2" type="ORF">GH723_15765</name>
</gene>
<dbReference type="AlphaFoldDB" id="A0A5Q2RRB1"/>
<dbReference type="CDD" id="cd04301">
    <property type="entry name" value="NAT_SF"/>
    <property type="match status" value="1"/>
</dbReference>
<dbReference type="GO" id="GO:0016740">
    <property type="term" value="F:transferase activity"/>
    <property type="evidence" value="ECO:0007669"/>
    <property type="project" value="UniProtKB-KW"/>
</dbReference>
<dbReference type="PROSITE" id="PS51729">
    <property type="entry name" value="GNAT_YJDJ"/>
    <property type="match status" value="1"/>
</dbReference>
<sequence>MPRTVRNAPERNRYELVEGEEVLGFADYHDRGDALVFPHTVIDPSQRGRGLGAILVRGALDDVRAQGRKVVPSCWFVAEFIGLHNDYQDLLAEPKG</sequence>
<dbReference type="Gene3D" id="3.40.630.30">
    <property type="match status" value="1"/>
</dbReference>
<name>A0A5Q2RRB1_9ACTN</name>
<organism evidence="2 3">
    <name type="scientific">Actinomarinicola tropica</name>
    <dbReference type="NCBI Taxonomy" id="2789776"/>
    <lineage>
        <taxon>Bacteria</taxon>
        <taxon>Bacillati</taxon>
        <taxon>Actinomycetota</taxon>
        <taxon>Acidimicrobiia</taxon>
        <taxon>Acidimicrobiales</taxon>
        <taxon>Iamiaceae</taxon>
        <taxon>Actinomarinicola</taxon>
    </lineage>
</organism>
<evidence type="ECO:0000259" key="1">
    <source>
        <dbReference type="PROSITE" id="PS51729"/>
    </source>
</evidence>
<dbReference type="KEGG" id="atq:GH723_15765"/>
<dbReference type="EMBL" id="CP045851">
    <property type="protein sequence ID" value="QGG96440.1"/>
    <property type="molecule type" value="Genomic_DNA"/>
</dbReference>
<dbReference type="Pfam" id="PF14542">
    <property type="entry name" value="Acetyltransf_CG"/>
    <property type="match status" value="1"/>
</dbReference>
<keyword evidence="2" id="KW-0808">Transferase</keyword>
<accession>A0A5Q2RRB1</accession>
<keyword evidence="3" id="KW-1185">Reference proteome</keyword>
<protein>
    <submittedName>
        <fullName evidence="2">GNAT family N-acetyltransferase</fullName>
    </submittedName>
</protein>
<dbReference type="InterPro" id="IPR045057">
    <property type="entry name" value="Gcn5-rel_NAT"/>
</dbReference>
<dbReference type="PANTHER" id="PTHR31435:SF10">
    <property type="entry name" value="BSR4717 PROTEIN"/>
    <property type="match status" value="1"/>
</dbReference>
<dbReference type="PANTHER" id="PTHR31435">
    <property type="entry name" value="PROTEIN NATD1"/>
    <property type="match status" value="1"/>
</dbReference>
<reference evidence="2 3" key="1">
    <citation type="submission" date="2019-11" db="EMBL/GenBank/DDBJ databases">
        <authorList>
            <person name="He Y."/>
        </authorList>
    </citation>
    <scope>NUCLEOTIDE SEQUENCE [LARGE SCALE GENOMIC DNA]</scope>
    <source>
        <strain evidence="2 3">SCSIO 58843</strain>
    </source>
</reference>
<evidence type="ECO:0000313" key="3">
    <source>
        <dbReference type="Proteomes" id="UP000334019"/>
    </source>
</evidence>